<sequence>MNFSIQPQLENELAKLIPLKDTDFEEVYQVASDPKVWEQHPNKNRYEREVFQTFFQGALESGGAFKILDKKTNEIAGSSRFYDYNPEENSIYIGYTFYGTKFWGTGINHSVKRLMLNYIFQYVDHVLFHVGAANERSRIAMARLGAELIDELDVAYFGEPTRRNVVFRIKKSDWVKS</sequence>
<keyword evidence="3" id="KW-1185">Reference proteome</keyword>
<comment type="caution">
    <text evidence="2">The sequence shown here is derived from an EMBL/GenBank/DDBJ whole genome shotgun (WGS) entry which is preliminary data.</text>
</comment>
<feature type="domain" description="N-acetyltransferase" evidence="1">
    <location>
        <begin position="16"/>
        <end position="146"/>
    </location>
</feature>
<dbReference type="PANTHER" id="PTHR43610">
    <property type="entry name" value="BLL6696 PROTEIN"/>
    <property type="match status" value="1"/>
</dbReference>
<reference evidence="2 3" key="1">
    <citation type="submission" date="2024-06" db="EMBL/GenBank/DDBJ databases">
        <title>Genomic Encyclopedia of Type Strains, Phase IV (KMG-IV): sequencing the most valuable type-strain genomes for metagenomic binning, comparative biology and taxonomic classification.</title>
        <authorList>
            <person name="Goeker M."/>
        </authorList>
    </citation>
    <scope>NUCLEOTIDE SEQUENCE [LARGE SCALE GENOMIC DNA]</scope>
    <source>
        <strain evidence="2 3">DSM 29388</strain>
    </source>
</reference>
<dbReference type="PANTHER" id="PTHR43610:SF1">
    <property type="entry name" value="N-ACETYLTRANSFERASE DOMAIN-CONTAINING PROTEIN"/>
    <property type="match status" value="1"/>
</dbReference>
<evidence type="ECO:0000313" key="2">
    <source>
        <dbReference type="EMBL" id="MET3732146.1"/>
    </source>
</evidence>
<evidence type="ECO:0000259" key="1">
    <source>
        <dbReference type="Pfam" id="PF13302"/>
    </source>
</evidence>
<protein>
    <submittedName>
        <fullName evidence="2">RimJ/RimL family protein N-acetyltransferase</fullName>
    </submittedName>
</protein>
<accession>A0ABV2LUA8</accession>
<dbReference type="Gene3D" id="3.40.630.30">
    <property type="match status" value="1"/>
</dbReference>
<evidence type="ECO:0000313" key="3">
    <source>
        <dbReference type="Proteomes" id="UP001549146"/>
    </source>
</evidence>
<dbReference type="RefSeq" id="WP_354509080.1">
    <property type="nucleotide sequence ID" value="NZ_JBEPMO010000009.1"/>
</dbReference>
<dbReference type="InterPro" id="IPR000182">
    <property type="entry name" value="GNAT_dom"/>
</dbReference>
<dbReference type="SUPFAM" id="SSF55729">
    <property type="entry name" value="Acyl-CoA N-acyltransferases (Nat)"/>
    <property type="match status" value="1"/>
</dbReference>
<name>A0ABV2LUA8_9FLAO</name>
<dbReference type="InterPro" id="IPR016181">
    <property type="entry name" value="Acyl_CoA_acyltransferase"/>
</dbReference>
<proteinExistence type="predicted"/>
<dbReference type="Pfam" id="PF13302">
    <property type="entry name" value="Acetyltransf_3"/>
    <property type="match status" value="1"/>
</dbReference>
<gene>
    <name evidence="2" type="ORF">ABID46_001733</name>
</gene>
<dbReference type="Proteomes" id="UP001549146">
    <property type="component" value="Unassembled WGS sequence"/>
</dbReference>
<organism evidence="2 3">
    <name type="scientific">Moheibacter stercoris</name>
    <dbReference type="NCBI Taxonomy" id="1628251"/>
    <lineage>
        <taxon>Bacteria</taxon>
        <taxon>Pseudomonadati</taxon>
        <taxon>Bacteroidota</taxon>
        <taxon>Flavobacteriia</taxon>
        <taxon>Flavobacteriales</taxon>
        <taxon>Weeksellaceae</taxon>
        <taxon>Moheibacter</taxon>
    </lineage>
</organism>
<dbReference type="EMBL" id="JBEPMO010000009">
    <property type="protein sequence ID" value="MET3732146.1"/>
    <property type="molecule type" value="Genomic_DNA"/>
</dbReference>